<feature type="compositionally biased region" description="Acidic residues" evidence="1">
    <location>
        <begin position="90"/>
        <end position="119"/>
    </location>
</feature>
<keyword evidence="3" id="KW-1185">Reference proteome</keyword>
<dbReference type="AlphaFoldDB" id="X6PE81"/>
<dbReference type="Proteomes" id="UP000023152">
    <property type="component" value="Unassembled WGS sequence"/>
</dbReference>
<dbReference type="EMBL" id="ASPP01000716">
    <property type="protein sequence ID" value="ETO36388.1"/>
    <property type="molecule type" value="Genomic_DNA"/>
</dbReference>
<organism evidence="2 3">
    <name type="scientific">Reticulomyxa filosa</name>
    <dbReference type="NCBI Taxonomy" id="46433"/>
    <lineage>
        <taxon>Eukaryota</taxon>
        <taxon>Sar</taxon>
        <taxon>Rhizaria</taxon>
        <taxon>Retaria</taxon>
        <taxon>Foraminifera</taxon>
        <taxon>Monothalamids</taxon>
        <taxon>Reticulomyxidae</taxon>
        <taxon>Reticulomyxa</taxon>
    </lineage>
</organism>
<evidence type="ECO:0000256" key="1">
    <source>
        <dbReference type="SAM" id="MobiDB-lite"/>
    </source>
</evidence>
<sequence length="125" mass="15270">MPMRIESVINAQGKQQNGKNITIKQIFNKKYYFKKFQIIKKRFQDFVKNYERYNANSFLKVYTFNLCELLRNFEKSFEKIMEEPSKKEAEEEEEIEVETEEKDDENEEDDEEGEEEEEWTIMSHN</sequence>
<proteinExistence type="predicted"/>
<evidence type="ECO:0000313" key="3">
    <source>
        <dbReference type="Proteomes" id="UP000023152"/>
    </source>
</evidence>
<reference evidence="2 3" key="1">
    <citation type="journal article" date="2013" name="Curr. Biol.">
        <title>The Genome of the Foraminiferan Reticulomyxa filosa.</title>
        <authorList>
            <person name="Glockner G."/>
            <person name="Hulsmann N."/>
            <person name="Schleicher M."/>
            <person name="Noegel A.A."/>
            <person name="Eichinger L."/>
            <person name="Gallinger C."/>
            <person name="Pawlowski J."/>
            <person name="Sierra R."/>
            <person name="Euteneuer U."/>
            <person name="Pillet L."/>
            <person name="Moustafa A."/>
            <person name="Platzer M."/>
            <person name="Groth M."/>
            <person name="Szafranski K."/>
            <person name="Schliwa M."/>
        </authorList>
    </citation>
    <scope>NUCLEOTIDE SEQUENCE [LARGE SCALE GENOMIC DNA]</scope>
</reference>
<gene>
    <name evidence="2" type="ORF">RFI_00674</name>
</gene>
<name>X6PE81_RETFI</name>
<evidence type="ECO:0000313" key="2">
    <source>
        <dbReference type="EMBL" id="ETO36388.1"/>
    </source>
</evidence>
<protein>
    <submittedName>
        <fullName evidence="2">Uncharacterized protein</fullName>
    </submittedName>
</protein>
<comment type="caution">
    <text evidence="2">The sequence shown here is derived from an EMBL/GenBank/DDBJ whole genome shotgun (WGS) entry which is preliminary data.</text>
</comment>
<feature type="region of interest" description="Disordered" evidence="1">
    <location>
        <begin position="81"/>
        <end position="125"/>
    </location>
</feature>
<accession>X6PE81</accession>